<dbReference type="PANTHER" id="PTHR46268">
    <property type="entry name" value="STRESS RESPONSE PROTEIN NHAX"/>
    <property type="match status" value="1"/>
</dbReference>
<name>A0ABP3XW01_9FLAO</name>
<proteinExistence type="inferred from homology"/>
<evidence type="ECO:0000256" key="1">
    <source>
        <dbReference type="ARBA" id="ARBA00008791"/>
    </source>
</evidence>
<evidence type="ECO:0000313" key="3">
    <source>
        <dbReference type="EMBL" id="GAA0872610.1"/>
    </source>
</evidence>
<dbReference type="InterPro" id="IPR006015">
    <property type="entry name" value="Universal_stress_UspA"/>
</dbReference>
<sequence length="263" mass="29795">MKNILVPIGSSPGAESCLQYAIDFAEVFDANVYVVSVFKQLSKAGGLSKVNTLLKEESEERLTQVMNKVDQRDVHVIAHPIKGEVVEGVERFNRHIPVDLMILSPRSNSKKDEVYLGKTSGKLIKQTTIPALIVPDGYTFKPAKNILMAFKNGNFTRQDALLPLRQIKTFLHTTINVLQVITPDHQESYNQFSKELMALTDNISKTENATTYQGVLEHFQSNQPDMLCVVRRKRGFFTRLWEKDVILKREFFTTIPLLILSGN</sequence>
<gene>
    <name evidence="3" type="ORF">GCM10009117_17570</name>
</gene>
<feature type="domain" description="UspA" evidence="2">
    <location>
        <begin position="1"/>
        <end position="135"/>
    </location>
</feature>
<dbReference type="Proteomes" id="UP001500507">
    <property type="component" value="Unassembled WGS sequence"/>
</dbReference>
<dbReference type="PRINTS" id="PR01438">
    <property type="entry name" value="UNVRSLSTRESS"/>
</dbReference>
<dbReference type="CDD" id="cd00293">
    <property type="entry name" value="USP-like"/>
    <property type="match status" value="1"/>
</dbReference>
<protein>
    <recommendedName>
        <fullName evidence="2">UspA domain-containing protein</fullName>
    </recommendedName>
</protein>
<dbReference type="Gene3D" id="3.40.50.12370">
    <property type="match status" value="1"/>
</dbReference>
<dbReference type="RefSeq" id="WP_343766228.1">
    <property type="nucleotide sequence ID" value="NZ_BAAAFG010000015.1"/>
</dbReference>
<dbReference type="PANTHER" id="PTHR46268:SF6">
    <property type="entry name" value="UNIVERSAL STRESS PROTEIN UP12"/>
    <property type="match status" value="1"/>
</dbReference>
<organism evidence="3 4">
    <name type="scientific">Gangjinia marincola</name>
    <dbReference type="NCBI Taxonomy" id="578463"/>
    <lineage>
        <taxon>Bacteria</taxon>
        <taxon>Pseudomonadati</taxon>
        <taxon>Bacteroidota</taxon>
        <taxon>Flavobacteriia</taxon>
        <taxon>Flavobacteriales</taxon>
        <taxon>Flavobacteriaceae</taxon>
        <taxon>Gangjinia</taxon>
    </lineage>
</organism>
<comment type="similarity">
    <text evidence="1">Belongs to the universal stress protein A family.</text>
</comment>
<evidence type="ECO:0000259" key="2">
    <source>
        <dbReference type="Pfam" id="PF00582"/>
    </source>
</evidence>
<evidence type="ECO:0000313" key="4">
    <source>
        <dbReference type="Proteomes" id="UP001500507"/>
    </source>
</evidence>
<keyword evidence="4" id="KW-1185">Reference proteome</keyword>
<accession>A0ABP3XW01</accession>
<dbReference type="SUPFAM" id="SSF52402">
    <property type="entry name" value="Adenine nucleotide alpha hydrolases-like"/>
    <property type="match status" value="1"/>
</dbReference>
<dbReference type="Pfam" id="PF00582">
    <property type="entry name" value="Usp"/>
    <property type="match status" value="1"/>
</dbReference>
<dbReference type="EMBL" id="BAAAFG010000015">
    <property type="protein sequence ID" value="GAA0872610.1"/>
    <property type="molecule type" value="Genomic_DNA"/>
</dbReference>
<dbReference type="InterPro" id="IPR006016">
    <property type="entry name" value="UspA"/>
</dbReference>
<comment type="caution">
    <text evidence="3">The sequence shown here is derived from an EMBL/GenBank/DDBJ whole genome shotgun (WGS) entry which is preliminary data.</text>
</comment>
<reference evidence="4" key="1">
    <citation type="journal article" date="2019" name="Int. J. Syst. Evol. Microbiol.">
        <title>The Global Catalogue of Microorganisms (GCM) 10K type strain sequencing project: providing services to taxonomists for standard genome sequencing and annotation.</title>
        <authorList>
            <consortium name="The Broad Institute Genomics Platform"/>
            <consortium name="The Broad Institute Genome Sequencing Center for Infectious Disease"/>
            <person name="Wu L."/>
            <person name="Ma J."/>
        </authorList>
    </citation>
    <scope>NUCLEOTIDE SEQUENCE [LARGE SCALE GENOMIC DNA]</scope>
    <source>
        <strain evidence="4">JCM 16082</strain>
    </source>
</reference>